<dbReference type="RefSeq" id="WP_319158206.1">
    <property type="nucleotide sequence ID" value="NZ_CP138359.1"/>
</dbReference>
<evidence type="ECO:0008006" key="3">
    <source>
        <dbReference type="Google" id="ProtNLM"/>
    </source>
</evidence>
<protein>
    <recommendedName>
        <fullName evidence="3">Nucleotidyltransferase</fullName>
    </recommendedName>
</protein>
<keyword evidence="2" id="KW-1185">Reference proteome</keyword>
<organism evidence="1 2">
    <name type="scientific">Sanguibacter biliveldensis</name>
    <dbReference type="NCBI Taxonomy" id="3030830"/>
    <lineage>
        <taxon>Bacteria</taxon>
        <taxon>Bacillati</taxon>
        <taxon>Actinomycetota</taxon>
        <taxon>Actinomycetes</taxon>
        <taxon>Micrococcales</taxon>
        <taxon>Sanguibacteraceae</taxon>
        <taxon>Sanguibacter</taxon>
    </lineage>
</organism>
<evidence type="ECO:0000313" key="1">
    <source>
        <dbReference type="EMBL" id="WPF82651.1"/>
    </source>
</evidence>
<reference evidence="2" key="1">
    <citation type="submission" date="2023-11" db="EMBL/GenBank/DDBJ databases">
        <authorList>
            <person name="Helweg L.P."/>
            <person name="Kiel A."/>
            <person name="Hitz F."/>
            <person name="Ruckert-Reed C."/>
            <person name="Busche T."/>
            <person name="Kaltschmidt B."/>
            <person name="Kaltschmidt C."/>
        </authorList>
    </citation>
    <scope>NUCLEOTIDE SEQUENCE [LARGE SCALE GENOMIC DNA]</scope>
    <source>
        <strain evidence="2">4.1</strain>
    </source>
</reference>
<accession>A0AAF1BYB1</accession>
<proteinExistence type="predicted"/>
<dbReference type="AlphaFoldDB" id="A0AAF1BYB1"/>
<sequence length="280" mass="29974">MNLAHADKFVADNVGDIVDALASVCSTLPPIMLVGATCRDALHIGQGHAFQLRGTDDLDLALAVAGLDQFEQLRSNFPRLRSGAGQVRHQIAGAAVDLVPFGPGVEEPDGLVTAQETMSVFGFQDALASSRPVVLKSGTVVHLPSVAGYTLLKLKAWADRSAFHQYKDGGDLACAMFWYQNDPNVTERLYVEPHAIGHLVAADTDPNVAAVRLLVDDALRLLPADRRTELRSTWDRLPGGDASLARHLSNNLLNPWPKGTDAPTRLAAYSSAVRNVIAAA</sequence>
<dbReference type="KEGG" id="sbil:SANBI_000262"/>
<dbReference type="Proteomes" id="UP001304340">
    <property type="component" value="Chromosome"/>
</dbReference>
<gene>
    <name evidence="1" type="ORF">SANBI_000262</name>
</gene>
<name>A0AAF1BYB1_9MICO</name>
<evidence type="ECO:0000313" key="2">
    <source>
        <dbReference type="Proteomes" id="UP001304340"/>
    </source>
</evidence>
<dbReference type="EMBL" id="CP138359">
    <property type="protein sequence ID" value="WPF82651.1"/>
    <property type="molecule type" value="Genomic_DNA"/>
</dbReference>